<feature type="domain" description="Transposase IS110-like N-terminal" evidence="1">
    <location>
        <begin position="4"/>
        <end position="155"/>
    </location>
</feature>
<evidence type="ECO:0000259" key="2">
    <source>
        <dbReference type="Pfam" id="PF02371"/>
    </source>
</evidence>
<dbReference type="Pfam" id="PF01548">
    <property type="entry name" value="DEDD_Tnp_IS110"/>
    <property type="match status" value="1"/>
</dbReference>
<dbReference type="EMBL" id="MIHA01000001">
    <property type="protein sequence ID" value="ODQ92612.1"/>
    <property type="molecule type" value="Genomic_DNA"/>
</dbReference>
<dbReference type="STRING" id="1776.BHQ18_00055"/>
<reference evidence="4" key="1">
    <citation type="submission" date="2016-09" db="EMBL/GenBank/DDBJ databases">
        <authorList>
            <person name="Greninger A.L."/>
            <person name="Jerome K.R."/>
            <person name="Mcnair B."/>
            <person name="Wallis C."/>
            <person name="Fang F."/>
        </authorList>
    </citation>
    <scope>NUCLEOTIDE SEQUENCE [LARGE SCALE GENOMIC DNA]</scope>
    <source>
        <strain evidence="4">M6</strain>
    </source>
</reference>
<keyword evidence="4" id="KW-1185">Reference proteome</keyword>
<dbReference type="OrthoDB" id="4337860at2"/>
<comment type="caution">
    <text evidence="3">The sequence shown here is derived from an EMBL/GenBank/DDBJ whole genome shotgun (WGS) entry which is preliminary data.</text>
</comment>
<dbReference type="GO" id="GO:0006313">
    <property type="term" value="P:DNA transposition"/>
    <property type="evidence" value="ECO:0007669"/>
    <property type="project" value="InterPro"/>
</dbReference>
<protein>
    <submittedName>
        <fullName evidence="3">IS110 family transposase</fullName>
    </submittedName>
</protein>
<proteinExistence type="predicted"/>
<dbReference type="InterPro" id="IPR003346">
    <property type="entry name" value="Transposase_20"/>
</dbReference>
<accession>A0A1E3RT51</accession>
<feature type="domain" description="Transposase IS116/IS110/IS902 C-terminal" evidence="2">
    <location>
        <begin position="222"/>
        <end position="307"/>
    </location>
</feature>
<name>A0A1E3RT51_MYCFV</name>
<dbReference type="NCBIfam" id="NF033542">
    <property type="entry name" value="transpos_IS110"/>
    <property type="match status" value="1"/>
</dbReference>
<dbReference type="AlphaFoldDB" id="A0A1E3RT51"/>
<dbReference type="Pfam" id="PF02371">
    <property type="entry name" value="Transposase_20"/>
    <property type="match status" value="1"/>
</dbReference>
<dbReference type="PANTHER" id="PTHR33055">
    <property type="entry name" value="TRANSPOSASE FOR INSERTION SEQUENCE ELEMENT IS1111A"/>
    <property type="match status" value="1"/>
</dbReference>
<dbReference type="GO" id="GO:0003677">
    <property type="term" value="F:DNA binding"/>
    <property type="evidence" value="ECO:0007669"/>
    <property type="project" value="InterPro"/>
</dbReference>
<dbReference type="InterPro" id="IPR002525">
    <property type="entry name" value="Transp_IS110-like_N"/>
</dbReference>
<evidence type="ECO:0000313" key="4">
    <source>
        <dbReference type="Proteomes" id="UP000094053"/>
    </source>
</evidence>
<sequence length="351" mass="38592">MVVVGTDVHKRTHTFVAVDEVGRKLGEKTVPATTAGHLKALTWARLEFGEDLLWGIEDCRNLSARLERDLLSARQQVVRVAPKLMAQARASARTRGKSDPIDALAVAHAVLRHPDLPVAAHDTVSHELKLLVDRREDLVGQRTSTINRLRQRVHQLDPAVEPQLANLHREPARARLAEWLGTQDGLLAELAGDELADITRLSAAIDDLAERIGDRVRTVAPALLELPGCGELTAAKLVAETAGVHRFRSEAAFARHSGAAPVPVWSGNTAGRVRLTRSGNRQLNAALHRIAITQIRLTTSAGHAYYRKRLASGNSKTEALRCLKRRLARVVYQRLRTDDLTQHHSHQSTAA</sequence>
<gene>
    <name evidence="3" type="ORF">BHQ18_00055</name>
</gene>
<dbReference type="GO" id="GO:0004803">
    <property type="term" value="F:transposase activity"/>
    <property type="evidence" value="ECO:0007669"/>
    <property type="project" value="InterPro"/>
</dbReference>
<evidence type="ECO:0000259" key="1">
    <source>
        <dbReference type="Pfam" id="PF01548"/>
    </source>
</evidence>
<organism evidence="3 4">
    <name type="scientific">Mycolicibacterium flavescens</name>
    <name type="common">Mycobacterium flavescens</name>
    <dbReference type="NCBI Taxonomy" id="1776"/>
    <lineage>
        <taxon>Bacteria</taxon>
        <taxon>Bacillati</taxon>
        <taxon>Actinomycetota</taxon>
        <taxon>Actinomycetes</taxon>
        <taxon>Mycobacteriales</taxon>
        <taxon>Mycobacteriaceae</taxon>
        <taxon>Mycolicibacterium</taxon>
    </lineage>
</organism>
<dbReference type="InterPro" id="IPR047650">
    <property type="entry name" value="Transpos_IS110"/>
</dbReference>
<dbReference type="Proteomes" id="UP000094053">
    <property type="component" value="Unassembled WGS sequence"/>
</dbReference>
<dbReference type="PANTHER" id="PTHR33055:SF16">
    <property type="entry name" value="TRANSPOSASE FOR INSERTION SEQUENCE ELEMENT IS1547"/>
    <property type="match status" value="1"/>
</dbReference>
<evidence type="ECO:0000313" key="3">
    <source>
        <dbReference type="EMBL" id="ODQ92612.1"/>
    </source>
</evidence>